<dbReference type="InterPro" id="IPR007037">
    <property type="entry name" value="SIP_rossman_dom"/>
</dbReference>
<organism evidence="5 6">
    <name type="scientific">Glycomyces endophyticus</name>
    <dbReference type="NCBI Taxonomy" id="480996"/>
    <lineage>
        <taxon>Bacteria</taxon>
        <taxon>Bacillati</taxon>
        <taxon>Actinomycetota</taxon>
        <taxon>Actinomycetes</taxon>
        <taxon>Glycomycetales</taxon>
        <taxon>Glycomycetaceae</taxon>
        <taxon>Glycomyces</taxon>
    </lineage>
</organism>
<keyword evidence="6" id="KW-1185">Reference proteome</keyword>
<dbReference type="InterPro" id="IPR039374">
    <property type="entry name" value="SIP_fam"/>
</dbReference>
<accession>A0ABP4T265</accession>
<keyword evidence="2" id="KW-0808">Transferase</keyword>
<dbReference type="SUPFAM" id="SSF63380">
    <property type="entry name" value="Riboflavin synthase domain-like"/>
    <property type="match status" value="1"/>
</dbReference>
<dbReference type="InterPro" id="IPR016461">
    <property type="entry name" value="COMT-like"/>
</dbReference>
<dbReference type="PROSITE" id="PS51384">
    <property type="entry name" value="FAD_FR"/>
    <property type="match status" value="1"/>
</dbReference>
<dbReference type="InterPro" id="IPR036388">
    <property type="entry name" value="WH-like_DNA-bd_sf"/>
</dbReference>
<evidence type="ECO:0000256" key="2">
    <source>
        <dbReference type="ARBA" id="ARBA00022679"/>
    </source>
</evidence>
<dbReference type="Pfam" id="PF08100">
    <property type="entry name" value="Dimerisation"/>
    <property type="match status" value="1"/>
</dbReference>
<proteinExistence type="predicted"/>
<dbReference type="EMBL" id="BAAAQF010000010">
    <property type="protein sequence ID" value="GAA1681130.1"/>
    <property type="molecule type" value="Genomic_DNA"/>
</dbReference>
<dbReference type="PROSITE" id="PS51683">
    <property type="entry name" value="SAM_OMT_II"/>
    <property type="match status" value="1"/>
</dbReference>
<dbReference type="InterPro" id="IPR017938">
    <property type="entry name" value="Riboflavin_synthase-like_b-brl"/>
</dbReference>
<dbReference type="CDD" id="cd06193">
    <property type="entry name" value="siderophore_interacting"/>
    <property type="match status" value="1"/>
</dbReference>
<dbReference type="Pfam" id="PF00891">
    <property type="entry name" value="Methyltransf_2"/>
    <property type="match status" value="1"/>
</dbReference>
<name>A0ABP4T265_9ACTN</name>
<evidence type="ECO:0000256" key="1">
    <source>
        <dbReference type="ARBA" id="ARBA00022603"/>
    </source>
</evidence>
<keyword evidence="3" id="KW-0949">S-adenosyl-L-methionine</keyword>
<dbReference type="Pfam" id="PF04954">
    <property type="entry name" value="SIP"/>
    <property type="match status" value="1"/>
</dbReference>
<dbReference type="PANTHER" id="PTHR30157:SF0">
    <property type="entry name" value="NADPH-DEPENDENT FERRIC-CHELATE REDUCTASE"/>
    <property type="match status" value="1"/>
</dbReference>
<dbReference type="Pfam" id="PF08021">
    <property type="entry name" value="FAD_binding_9"/>
    <property type="match status" value="1"/>
</dbReference>
<evidence type="ECO:0000313" key="5">
    <source>
        <dbReference type="EMBL" id="GAA1681130.1"/>
    </source>
</evidence>
<dbReference type="InterPro" id="IPR013113">
    <property type="entry name" value="SIP_FAD-bd"/>
</dbReference>
<dbReference type="Proteomes" id="UP001499851">
    <property type="component" value="Unassembled WGS sequence"/>
</dbReference>
<gene>
    <name evidence="5" type="ORF">GCM10009830_30330</name>
</gene>
<dbReference type="InterPro" id="IPR029063">
    <property type="entry name" value="SAM-dependent_MTases_sf"/>
</dbReference>
<dbReference type="Gene3D" id="1.10.10.10">
    <property type="entry name" value="Winged helix-like DNA-binding domain superfamily/Winged helix DNA-binding domain"/>
    <property type="match status" value="1"/>
</dbReference>
<dbReference type="Gene3D" id="3.40.50.150">
    <property type="entry name" value="Vaccinia Virus protein VP39"/>
    <property type="match status" value="1"/>
</dbReference>
<dbReference type="PANTHER" id="PTHR30157">
    <property type="entry name" value="FERRIC REDUCTASE, NADPH-DEPENDENT"/>
    <property type="match status" value="1"/>
</dbReference>
<evidence type="ECO:0000313" key="6">
    <source>
        <dbReference type="Proteomes" id="UP001499851"/>
    </source>
</evidence>
<feature type="domain" description="FAD-binding FR-type" evidence="4">
    <location>
        <begin position="36"/>
        <end position="170"/>
    </location>
</feature>
<dbReference type="InterPro" id="IPR036390">
    <property type="entry name" value="WH_DNA-bd_sf"/>
</dbReference>
<dbReference type="Gene3D" id="1.10.287.1350">
    <property type="match status" value="1"/>
</dbReference>
<dbReference type="SUPFAM" id="SSF53335">
    <property type="entry name" value="S-adenosyl-L-methionine-dependent methyltransferases"/>
    <property type="match status" value="1"/>
</dbReference>
<dbReference type="InterPro" id="IPR012967">
    <property type="entry name" value="COMT_dimerisation"/>
</dbReference>
<protein>
    <recommendedName>
        <fullName evidence="4">FAD-binding FR-type domain-containing protein</fullName>
    </recommendedName>
</protein>
<dbReference type="Gene3D" id="2.40.30.10">
    <property type="entry name" value="Translation factors"/>
    <property type="match status" value="1"/>
</dbReference>
<keyword evidence="1" id="KW-0489">Methyltransferase</keyword>
<dbReference type="InterPro" id="IPR001077">
    <property type="entry name" value="COMT_C"/>
</dbReference>
<comment type="caution">
    <text evidence="5">The sequence shown here is derived from an EMBL/GenBank/DDBJ whole genome shotgun (WGS) entry which is preliminary data.</text>
</comment>
<dbReference type="InterPro" id="IPR039261">
    <property type="entry name" value="FNR_nucleotide-bd"/>
</dbReference>
<sequence length="650" mass="70517">MALLLTAVRGLVSLEATGKAVPVMPKTSRRLTVHALTLREVEVVRVADLTPGMRRITLAGAQLREFTSADGHPQPAFDSLGFDDDVRLVFPYPGRTEPVLPVQREQGLDHPRDPRPLSRAYTVRSWDAEAGELHVDVVKHGIGVGATWAYRAQPGDRIHCYGPSSSRSLPEGADWLVVAGDDTALPAIARLLDELPGDVRAQVFIEVAEDAHRLELRTPPGVEVTWLVRGGEADATTLLVDAVRHADWWEGRAFAWVAGEHTAVRDLRRHLVEDRGMPKGDIEFAGYWRRGDVVALDTDAAVPDPAKSATPFERLHDLTELVRPIAIRTAVELGLPDLISRGVADVDDLAARTGADARALGKLLRYLRALDVVAETGPGRYRLAPVGEVLTNDFMVDALHPAGVVGREMLGILGLTESVRTGRAAYRSVTGRTFAEVRAEQDYEDRYLERLARFQPALTEPIAKSDLLAGVGHLVIHSGGAAAQAREFTAARPDLRVTICALPAQADWVRRDLPDTIPEQAQRERVAVVEQSVFEPSPAADAVFISRAFKALPDADAAHALRRAAERLAPDGRVLLIEETYDVDDLDEHDGEADLLALAVHGSGMRTGAELDAVIAAAGLTCVQTHTVGWGTVVRELVPTRPPTARPAVE</sequence>
<evidence type="ECO:0000256" key="3">
    <source>
        <dbReference type="ARBA" id="ARBA00022691"/>
    </source>
</evidence>
<dbReference type="SUPFAM" id="SSF46785">
    <property type="entry name" value="Winged helix' DNA-binding domain"/>
    <property type="match status" value="1"/>
</dbReference>
<evidence type="ECO:0000259" key="4">
    <source>
        <dbReference type="PROSITE" id="PS51384"/>
    </source>
</evidence>
<reference evidence="6" key="1">
    <citation type="journal article" date="2019" name="Int. J. Syst. Evol. Microbiol.">
        <title>The Global Catalogue of Microorganisms (GCM) 10K type strain sequencing project: providing services to taxonomists for standard genome sequencing and annotation.</title>
        <authorList>
            <consortium name="The Broad Institute Genomics Platform"/>
            <consortium name="The Broad Institute Genome Sequencing Center for Infectious Disease"/>
            <person name="Wu L."/>
            <person name="Ma J."/>
        </authorList>
    </citation>
    <scope>NUCLEOTIDE SEQUENCE [LARGE SCALE GENOMIC DNA]</scope>
    <source>
        <strain evidence="6">JCM 16001</strain>
    </source>
</reference>
<dbReference type="InterPro" id="IPR017927">
    <property type="entry name" value="FAD-bd_FR_type"/>
</dbReference>
<dbReference type="Gene3D" id="3.40.50.80">
    <property type="entry name" value="Nucleotide-binding domain of ferredoxin-NADP reductase (FNR) module"/>
    <property type="match status" value="1"/>
</dbReference>